<reference evidence="2 3" key="1">
    <citation type="submission" date="2009-11" db="EMBL/GenBank/DDBJ databases">
        <title>Annotation of Allomyces macrogynus ATCC 38327.</title>
        <authorList>
            <consortium name="The Broad Institute Genome Sequencing Platform"/>
            <person name="Russ C."/>
            <person name="Cuomo C."/>
            <person name="Burger G."/>
            <person name="Gray M.W."/>
            <person name="Holland P.W.H."/>
            <person name="King N."/>
            <person name="Lang F.B.F."/>
            <person name="Roger A.J."/>
            <person name="Ruiz-Trillo I."/>
            <person name="Young S.K."/>
            <person name="Zeng Q."/>
            <person name="Gargeya S."/>
            <person name="Fitzgerald M."/>
            <person name="Haas B."/>
            <person name="Abouelleil A."/>
            <person name="Alvarado L."/>
            <person name="Arachchi H.M."/>
            <person name="Berlin A."/>
            <person name="Chapman S.B."/>
            <person name="Gearin G."/>
            <person name="Goldberg J."/>
            <person name="Griggs A."/>
            <person name="Gujja S."/>
            <person name="Hansen M."/>
            <person name="Heiman D."/>
            <person name="Howarth C."/>
            <person name="Larimer J."/>
            <person name="Lui A."/>
            <person name="MacDonald P.J.P."/>
            <person name="McCowen C."/>
            <person name="Montmayeur A."/>
            <person name="Murphy C."/>
            <person name="Neiman D."/>
            <person name="Pearson M."/>
            <person name="Priest M."/>
            <person name="Roberts A."/>
            <person name="Saif S."/>
            <person name="Shea T."/>
            <person name="Sisk P."/>
            <person name="Stolte C."/>
            <person name="Sykes S."/>
            <person name="Wortman J."/>
            <person name="Nusbaum C."/>
            <person name="Birren B."/>
        </authorList>
    </citation>
    <scope>NUCLEOTIDE SEQUENCE [LARGE SCALE GENOMIC DNA]</scope>
    <source>
        <strain evidence="2 3">ATCC 38327</strain>
    </source>
</reference>
<evidence type="ECO:0000313" key="2">
    <source>
        <dbReference type="EMBL" id="KNE59476.1"/>
    </source>
</evidence>
<protein>
    <recommendedName>
        <fullName evidence="4">SET domain-containing protein</fullName>
    </recommendedName>
</protein>
<dbReference type="AlphaFoldDB" id="A0A0L0SAI5"/>
<dbReference type="eggNOG" id="ENOG502QVIC">
    <property type="taxonomic scope" value="Eukaryota"/>
</dbReference>
<dbReference type="InterPro" id="IPR040415">
    <property type="entry name" value="SETD9"/>
</dbReference>
<dbReference type="PANTHER" id="PTHR33524">
    <property type="entry name" value="C5ORF35"/>
    <property type="match status" value="1"/>
</dbReference>
<reference evidence="3" key="2">
    <citation type="submission" date="2009-11" db="EMBL/GenBank/DDBJ databases">
        <title>The Genome Sequence of Allomyces macrogynus strain ATCC 38327.</title>
        <authorList>
            <consortium name="The Broad Institute Genome Sequencing Platform"/>
            <person name="Russ C."/>
            <person name="Cuomo C."/>
            <person name="Shea T."/>
            <person name="Young S.K."/>
            <person name="Zeng Q."/>
            <person name="Koehrsen M."/>
            <person name="Haas B."/>
            <person name="Borodovsky M."/>
            <person name="Guigo R."/>
            <person name="Alvarado L."/>
            <person name="Berlin A."/>
            <person name="Borenstein D."/>
            <person name="Chen Z."/>
            <person name="Engels R."/>
            <person name="Freedman E."/>
            <person name="Gellesch M."/>
            <person name="Goldberg J."/>
            <person name="Griggs A."/>
            <person name="Gujja S."/>
            <person name="Heiman D."/>
            <person name="Hepburn T."/>
            <person name="Howarth C."/>
            <person name="Jen D."/>
            <person name="Larson L."/>
            <person name="Lewis B."/>
            <person name="Mehta T."/>
            <person name="Park D."/>
            <person name="Pearson M."/>
            <person name="Roberts A."/>
            <person name="Saif S."/>
            <person name="Shenoy N."/>
            <person name="Sisk P."/>
            <person name="Stolte C."/>
            <person name="Sykes S."/>
            <person name="Walk T."/>
            <person name="White J."/>
            <person name="Yandava C."/>
            <person name="Burger G."/>
            <person name="Gray M.W."/>
            <person name="Holland P.W.H."/>
            <person name="King N."/>
            <person name="Lang F.B.F."/>
            <person name="Roger A.J."/>
            <person name="Ruiz-Trillo I."/>
            <person name="Lander E."/>
            <person name="Nusbaum C."/>
        </authorList>
    </citation>
    <scope>NUCLEOTIDE SEQUENCE [LARGE SCALE GENOMIC DNA]</scope>
    <source>
        <strain evidence="3">ATCC 38327</strain>
    </source>
</reference>
<evidence type="ECO:0008006" key="4">
    <source>
        <dbReference type="Google" id="ProtNLM"/>
    </source>
</evidence>
<dbReference type="VEuPathDB" id="FungiDB:AMAG_03752"/>
<gene>
    <name evidence="2" type="ORF">AMAG_03752</name>
</gene>
<dbReference type="Proteomes" id="UP000054350">
    <property type="component" value="Unassembled WGS sequence"/>
</dbReference>
<dbReference type="OrthoDB" id="442460at2759"/>
<feature type="region of interest" description="Disordered" evidence="1">
    <location>
        <begin position="28"/>
        <end position="49"/>
    </location>
</feature>
<dbReference type="EMBL" id="GG745334">
    <property type="protein sequence ID" value="KNE59476.1"/>
    <property type="molecule type" value="Genomic_DNA"/>
</dbReference>
<dbReference type="PANTHER" id="PTHR33524:SF2">
    <property type="entry name" value="SET DOMAIN-CONTAINING PROTEIN 9"/>
    <property type="match status" value="1"/>
</dbReference>
<evidence type="ECO:0000313" key="3">
    <source>
        <dbReference type="Proteomes" id="UP000054350"/>
    </source>
</evidence>
<evidence type="ECO:0000256" key="1">
    <source>
        <dbReference type="SAM" id="MobiDB-lite"/>
    </source>
</evidence>
<organism evidence="2 3">
    <name type="scientific">Allomyces macrogynus (strain ATCC 38327)</name>
    <name type="common">Allomyces javanicus var. macrogynus</name>
    <dbReference type="NCBI Taxonomy" id="578462"/>
    <lineage>
        <taxon>Eukaryota</taxon>
        <taxon>Fungi</taxon>
        <taxon>Fungi incertae sedis</taxon>
        <taxon>Blastocladiomycota</taxon>
        <taxon>Blastocladiomycetes</taxon>
        <taxon>Blastocladiales</taxon>
        <taxon>Blastocladiaceae</taxon>
        <taxon>Allomyces</taxon>
    </lineage>
</organism>
<sequence>MTFWDRFVPVAAARLAWQHLQNVRRAPNTQVGVPAGRSDSNHDPRPNQPGVVTIPPAINLYDQLHTLFDALWTAHPGPRSPLAVTRIRAATQSTIGGIPTRIVSRVLPDGKAGTGVAWAGRPIDAGRIVALYPGTLYGMGDPVLVPSIANQYVLRRKDGVLVDGKPRGVSARVYQMLARRYGPSDAKYPACDATWLSKSDDGLRNPLAIGQYINNGTAKFPANVAYVEIDLPLATLPLHWYQYVPNAPYAPHAIITGDDARYPRLAGPSYDPLSWDMACLDGRDAGTLPLVALVTTRAVVDGDELLSTYHAVVE</sequence>
<name>A0A0L0SAI5_ALLM3</name>
<proteinExistence type="predicted"/>
<accession>A0A0L0SAI5</accession>
<keyword evidence="3" id="KW-1185">Reference proteome</keyword>